<evidence type="ECO:0000313" key="3">
    <source>
        <dbReference type="Proteomes" id="UP000650467"/>
    </source>
</evidence>
<dbReference type="InterPro" id="IPR052963">
    <property type="entry name" value="Pantetheine_PDE"/>
</dbReference>
<evidence type="ECO:0000313" key="2">
    <source>
        <dbReference type="EMBL" id="KAG2434744.1"/>
    </source>
</evidence>
<dbReference type="Gene3D" id="3.60.21.10">
    <property type="match status" value="1"/>
</dbReference>
<dbReference type="InterPro" id="IPR029052">
    <property type="entry name" value="Metallo-depent_PP-like"/>
</dbReference>
<proteinExistence type="predicted"/>
<gene>
    <name evidence="2" type="ORF">HXX76_007632</name>
</gene>
<dbReference type="CDD" id="cd00838">
    <property type="entry name" value="MPP_superfamily"/>
    <property type="match status" value="1"/>
</dbReference>
<feature type="region of interest" description="Disordered" evidence="1">
    <location>
        <begin position="583"/>
        <end position="613"/>
    </location>
</feature>
<protein>
    <recommendedName>
        <fullName evidence="4">Calcineurin-like phosphoesterase domain-containing protein</fullName>
    </recommendedName>
</protein>
<feature type="compositionally biased region" description="Low complexity" evidence="1">
    <location>
        <begin position="774"/>
        <end position="785"/>
    </location>
</feature>
<feature type="compositionally biased region" description="Gly residues" evidence="1">
    <location>
        <begin position="339"/>
        <end position="350"/>
    </location>
</feature>
<feature type="compositionally biased region" description="Gly residues" evidence="1">
    <location>
        <begin position="727"/>
        <end position="742"/>
    </location>
</feature>
<dbReference type="PANTHER" id="PTHR36492:SF2">
    <property type="entry name" value="[ACYL-CARRIER-PROTEIN] PHOSPHODIESTERASE PPTH"/>
    <property type="match status" value="1"/>
</dbReference>
<dbReference type="PANTHER" id="PTHR36492">
    <property type="match status" value="1"/>
</dbReference>
<evidence type="ECO:0008006" key="4">
    <source>
        <dbReference type="Google" id="ProtNLM"/>
    </source>
</evidence>
<dbReference type="OrthoDB" id="550558at2759"/>
<feature type="compositionally biased region" description="Basic and acidic residues" evidence="1">
    <location>
        <begin position="488"/>
        <end position="497"/>
    </location>
</feature>
<feature type="compositionally biased region" description="Low complexity" evidence="1">
    <location>
        <begin position="106"/>
        <end position="118"/>
    </location>
</feature>
<feature type="region of interest" description="Disordered" evidence="1">
    <location>
        <begin position="447"/>
        <end position="564"/>
    </location>
</feature>
<keyword evidence="3" id="KW-1185">Reference proteome</keyword>
<feature type="compositionally biased region" description="Basic and acidic residues" evidence="1">
    <location>
        <begin position="522"/>
        <end position="531"/>
    </location>
</feature>
<accession>A0A835W2K4</accession>
<feature type="compositionally biased region" description="Low complexity" evidence="1">
    <location>
        <begin position="583"/>
        <end position="609"/>
    </location>
</feature>
<feature type="region of interest" description="Disordered" evidence="1">
    <location>
        <begin position="210"/>
        <end position="241"/>
    </location>
</feature>
<sequence>MEWVDDLPRDGTYANDVLIVAGDISDDIEELKSTLAMLKRVFAVVFFVPGNHELWVFGHHANRTPVVDTSAASGSSLASSEEAPAPAAAAAAAVAATTGMTGGVGSAASASPSQQAAAAPPPPPPPAVLRDSVEKLAAVLAACEEMGVVVAPARLGRLQVLPLLAWHHKAFDTEPDIPGIPRASAMTISDYARCSWPDLIWQQLQQQQLREEPDGGCSGNGAGSSVGHRTESWGDGGGGGQGSCEVAAWFDMLNDTRPPPGGRWGRDLGGRLGPSVPASAPVATAATASTAVGTAAAGRGSAIGGGGGRAQAVGSSAAGVAAAAAGASNTPPAARREGGGGSGSGGAGGGGGDDVLSFSHFLPLQELLPEKRYLTFPNLAKAVGSTYLGRRLRRLRPHMHIFGHTHFAWDAEHDGVRYVQAPLAYPAERRFRLRSLVMKQEAAAAAAGAGTAAGAGSGSSRKRGLEEDVSDDAEDGKRAAAAAGHGRRKEEAPDPRGRQPAPVQGQPAVQEQHSGGGNGVPHPRDEQRAAEAHAQVVGSRGDGGVEATGGLDSPWPSGSDPGDARWLPLCVYRAEYRVRLRGSPPVAVAGGPGSSSSTATRASSTSGVGSDAGCGGDTPAAVLMLRPLQAAPGGSGVGGSSGPGSGAAPASSGAAAQQPLAAAPAGAEVEVLSWRSQWAPEQACMWSSYYKRSPRTPQELQLAPWVAERYSRRRRRNIAKQSAALAGGDGCGGEGGEGGAGGRDCAPAGEAAGAAAARQVGVGVAVAVAVVARERTGSSGDDATGSDGGEAEVLATEME</sequence>
<comment type="caution">
    <text evidence="2">The sequence shown here is derived from an EMBL/GenBank/DDBJ whole genome shotgun (WGS) entry which is preliminary data.</text>
</comment>
<reference evidence="2" key="1">
    <citation type="journal article" date="2020" name="bioRxiv">
        <title>Comparative genomics of Chlamydomonas.</title>
        <authorList>
            <person name="Craig R.J."/>
            <person name="Hasan A.R."/>
            <person name="Ness R.W."/>
            <person name="Keightley P.D."/>
        </authorList>
    </citation>
    <scope>NUCLEOTIDE SEQUENCE</scope>
    <source>
        <strain evidence="2">SAG 7.73</strain>
    </source>
</reference>
<evidence type="ECO:0000256" key="1">
    <source>
        <dbReference type="SAM" id="MobiDB-lite"/>
    </source>
</evidence>
<dbReference type="Proteomes" id="UP000650467">
    <property type="component" value="Unassembled WGS sequence"/>
</dbReference>
<feature type="compositionally biased region" description="Low complexity" evidence="1">
    <location>
        <begin position="646"/>
        <end position="655"/>
    </location>
</feature>
<name>A0A835W2K4_CHLIN</name>
<feature type="region of interest" description="Disordered" evidence="1">
    <location>
        <begin position="103"/>
        <end position="127"/>
    </location>
</feature>
<dbReference type="AlphaFoldDB" id="A0A835W2K4"/>
<feature type="region of interest" description="Disordered" evidence="1">
    <location>
        <begin position="632"/>
        <end position="655"/>
    </location>
</feature>
<feature type="region of interest" description="Disordered" evidence="1">
    <location>
        <begin position="721"/>
        <end position="742"/>
    </location>
</feature>
<organism evidence="2 3">
    <name type="scientific">Chlamydomonas incerta</name>
    <dbReference type="NCBI Taxonomy" id="51695"/>
    <lineage>
        <taxon>Eukaryota</taxon>
        <taxon>Viridiplantae</taxon>
        <taxon>Chlorophyta</taxon>
        <taxon>core chlorophytes</taxon>
        <taxon>Chlorophyceae</taxon>
        <taxon>CS clade</taxon>
        <taxon>Chlamydomonadales</taxon>
        <taxon>Chlamydomonadaceae</taxon>
        <taxon>Chlamydomonas</taxon>
    </lineage>
</organism>
<feature type="region of interest" description="Disordered" evidence="1">
    <location>
        <begin position="253"/>
        <end position="275"/>
    </location>
</feature>
<feature type="compositionally biased region" description="Low complexity" evidence="1">
    <location>
        <begin position="498"/>
        <end position="510"/>
    </location>
</feature>
<feature type="region of interest" description="Disordered" evidence="1">
    <location>
        <begin position="327"/>
        <end position="350"/>
    </location>
</feature>
<dbReference type="EMBL" id="JAEHOC010000016">
    <property type="protein sequence ID" value="KAG2434744.1"/>
    <property type="molecule type" value="Genomic_DNA"/>
</dbReference>
<feature type="compositionally biased region" description="Gly residues" evidence="1">
    <location>
        <begin position="633"/>
        <end position="645"/>
    </location>
</feature>
<dbReference type="SUPFAM" id="SSF56300">
    <property type="entry name" value="Metallo-dependent phosphatases"/>
    <property type="match status" value="1"/>
</dbReference>
<feature type="region of interest" description="Disordered" evidence="1">
    <location>
        <begin position="774"/>
        <end position="799"/>
    </location>
</feature>